<proteinExistence type="predicted"/>
<organism evidence="2 3">
    <name type="scientific">candidate division WS6 bacterium OLB20</name>
    <dbReference type="NCBI Taxonomy" id="1617426"/>
    <lineage>
        <taxon>Bacteria</taxon>
        <taxon>Candidatus Dojkabacteria</taxon>
    </lineage>
</organism>
<evidence type="ECO:0000256" key="1">
    <source>
        <dbReference type="SAM" id="Phobius"/>
    </source>
</evidence>
<evidence type="ECO:0008006" key="4">
    <source>
        <dbReference type="Google" id="ProtNLM"/>
    </source>
</evidence>
<sequence length="350" mass="38970">MASITDRASSIFGLTNRIWTVVALFTLGIAILTTIGRGGDESILSEQTFFSCPTTSAEEARAYIPPVLDPDPEISSFDFEKQTAEINGYTEQVIPVTDPQLADPEDLVTCLSDSDTMIVITVEGESRMYPLRLLEKHALVNDTLAGIPVAVSYCFTCDSVTAFERVYKNEIMDMHTSGIIYRNADLLYDLGHRTYWSHLTGKALAGPLTGATLDRIEVWRGSFADARDLFPDAQTATFVTGYNLNYTLPAFLQFDRSNTVLGPVLNVRNEIPPKERIVGFTYNNGSYAVPLDTLVQEGSAVIKLGGQLFEIDHTAGYPLLKVNGQIQPEIQLYSMYWYVWADHYPETRLF</sequence>
<name>A0A136M0I0_9BACT</name>
<keyword evidence="1" id="KW-1133">Transmembrane helix</keyword>
<protein>
    <recommendedName>
        <fullName evidence="4">DUF3179 domain-containing protein</fullName>
    </recommendedName>
</protein>
<dbReference type="AlphaFoldDB" id="A0A136M0I0"/>
<dbReference type="InterPro" id="IPR021516">
    <property type="entry name" value="DUF3179"/>
</dbReference>
<evidence type="ECO:0000313" key="3">
    <source>
        <dbReference type="Proteomes" id="UP000070457"/>
    </source>
</evidence>
<evidence type="ECO:0000313" key="2">
    <source>
        <dbReference type="EMBL" id="KXK27402.1"/>
    </source>
</evidence>
<keyword evidence="1" id="KW-0812">Transmembrane</keyword>
<dbReference type="Pfam" id="PF11376">
    <property type="entry name" value="DUF3179"/>
    <property type="match status" value="1"/>
</dbReference>
<dbReference type="STRING" id="1617426.TR69_WS6001000278"/>
<reference evidence="2 3" key="1">
    <citation type="submission" date="2015-02" db="EMBL/GenBank/DDBJ databases">
        <title>Improved understanding of the partial-nitritation anammox process through 23 genomes representing the majority of the microbial community.</title>
        <authorList>
            <person name="Speth D.R."/>
            <person name="In T Zandt M."/>
            <person name="Guerrero Cruz S."/>
            <person name="Jetten M.S."/>
            <person name="Dutilh B.E."/>
        </authorList>
    </citation>
    <scope>NUCLEOTIDE SEQUENCE [LARGE SCALE GENOMIC DNA]</scope>
    <source>
        <strain evidence="2">OLB20</strain>
    </source>
</reference>
<keyword evidence="1" id="KW-0472">Membrane</keyword>
<accession>A0A136M0I0</accession>
<dbReference type="Proteomes" id="UP000070457">
    <property type="component" value="Unassembled WGS sequence"/>
</dbReference>
<gene>
    <name evidence="2" type="ORF">TR69_WS6001000278</name>
</gene>
<dbReference type="EMBL" id="JYNZ01000002">
    <property type="protein sequence ID" value="KXK27402.1"/>
    <property type="molecule type" value="Genomic_DNA"/>
</dbReference>
<comment type="caution">
    <text evidence="2">The sequence shown here is derived from an EMBL/GenBank/DDBJ whole genome shotgun (WGS) entry which is preliminary data.</text>
</comment>
<feature type="transmembrane region" description="Helical" evidence="1">
    <location>
        <begin position="18"/>
        <end position="35"/>
    </location>
</feature>